<feature type="non-terminal residue" evidence="1">
    <location>
        <position position="1"/>
    </location>
</feature>
<dbReference type="AlphaFoldDB" id="A0A699WHM4"/>
<comment type="caution">
    <text evidence="1">The sequence shown here is derived from an EMBL/GenBank/DDBJ whole genome shotgun (WGS) entry which is preliminary data.</text>
</comment>
<organism evidence="1">
    <name type="scientific">Tanacetum cinerariifolium</name>
    <name type="common">Dalmatian daisy</name>
    <name type="synonym">Chrysanthemum cinerariifolium</name>
    <dbReference type="NCBI Taxonomy" id="118510"/>
    <lineage>
        <taxon>Eukaryota</taxon>
        <taxon>Viridiplantae</taxon>
        <taxon>Streptophyta</taxon>
        <taxon>Embryophyta</taxon>
        <taxon>Tracheophyta</taxon>
        <taxon>Spermatophyta</taxon>
        <taxon>Magnoliopsida</taxon>
        <taxon>eudicotyledons</taxon>
        <taxon>Gunneridae</taxon>
        <taxon>Pentapetalae</taxon>
        <taxon>asterids</taxon>
        <taxon>campanulids</taxon>
        <taxon>Asterales</taxon>
        <taxon>Asteraceae</taxon>
        <taxon>Asteroideae</taxon>
        <taxon>Anthemideae</taxon>
        <taxon>Anthemidinae</taxon>
        <taxon>Tanacetum</taxon>
    </lineage>
</organism>
<dbReference type="EMBL" id="BKCJ011686374">
    <property type="protein sequence ID" value="GFD46897.1"/>
    <property type="molecule type" value="Genomic_DNA"/>
</dbReference>
<accession>A0A699WHM4</accession>
<gene>
    <name evidence="1" type="ORF">Tci_918866</name>
</gene>
<evidence type="ECO:0000313" key="1">
    <source>
        <dbReference type="EMBL" id="GFD46897.1"/>
    </source>
</evidence>
<proteinExistence type="predicted"/>
<reference evidence="1" key="1">
    <citation type="journal article" date="2019" name="Sci. Rep.">
        <title>Draft genome of Tanacetum cinerariifolium, the natural source of mosquito coil.</title>
        <authorList>
            <person name="Yamashiro T."/>
            <person name="Shiraishi A."/>
            <person name="Satake H."/>
            <person name="Nakayama K."/>
        </authorList>
    </citation>
    <scope>NUCLEOTIDE SEQUENCE</scope>
</reference>
<sequence length="55" mass="5872">TKDVEDEDGRTSPELIVPGVISLRAGLELLCSEAIAVSSSKSTCIVSTILLERRL</sequence>
<protein>
    <submittedName>
        <fullName evidence="1">Uncharacterized protein</fullName>
    </submittedName>
</protein>
<name>A0A699WHM4_TANCI</name>